<dbReference type="GO" id="GO:0003735">
    <property type="term" value="F:structural constituent of ribosome"/>
    <property type="evidence" value="ECO:0007669"/>
    <property type="project" value="InterPro"/>
</dbReference>
<dbReference type="Gene3D" id="2.40.50.140">
    <property type="entry name" value="Nucleic acid-binding proteins"/>
    <property type="match status" value="1"/>
</dbReference>
<reference evidence="5 6" key="1">
    <citation type="journal article" date="2016" name="Sci. Rep.">
        <title>Peltaster fructicola genome reveals evolution from an invasive phytopathogen to an ectophytic parasite.</title>
        <authorList>
            <person name="Xu C."/>
            <person name="Chen H."/>
            <person name="Gleason M.L."/>
            <person name="Xu J.R."/>
            <person name="Liu H."/>
            <person name="Zhang R."/>
            <person name="Sun G."/>
        </authorList>
    </citation>
    <scope>NUCLEOTIDE SEQUENCE [LARGE SCALE GENOMIC DNA]</scope>
    <source>
        <strain evidence="5 6">LNHT1506</strain>
    </source>
</reference>
<accession>A0A6H0XMX3</accession>
<proteinExistence type="inferred from homology"/>
<evidence type="ECO:0000256" key="4">
    <source>
        <dbReference type="SAM" id="MobiDB-lite"/>
    </source>
</evidence>
<comment type="similarity">
    <text evidence="1">Belongs to the universal ribosomal protein uS17 family.</text>
</comment>
<sequence>MKRPLLALSARVLPLRTAQSWTCRRCLAQSAVAPIVIDDFIAPPAVPQQSHDIPTPNTFVRTTADTTAHQAAASTTTSHSSDAAVADPTTKAHPVAQFEALFLDSSLPTAQQERRKQLLTLLRKDIQHDVPSQYLTHVHPGALTNKELEQREQLYKWAMTGHANDKGEPKTDRAREIKGVVVSAGKMDRTVKVRIPEQRWEPRIHKYYASHTDHLVHDPNNSLVEGDIVILHRLSVAKTVRHVIGEVAVPYGKPLAERPPIPTPEERLAEYKKQRLAKFARRAGGKKTTKSPARAAR</sequence>
<feature type="region of interest" description="Disordered" evidence="4">
    <location>
        <begin position="66"/>
        <end position="90"/>
    </location>
</feature>
<dbReference type="AlphaFoldDB" id="A0A6H0XMX3"/>
<keyword evidence="2" id="KW-0689">Ribosomal protein</keyword>
<organism evidence="5 6">
    <name type="scientific">Peltaster fructicola</name>
    <dbReference type="NCBI Taxonomy" id="286661"/>
    <lineage>
        <taxon>Eukaryota</taxon>
        <taxon>Fungi</taxon>
        <taxon>Dikarya</taxon>
        <taxon>Ascomycota</taxon>
        <taxon>Pezizomycotina</taxon>
        <taxon>Dothideomycetes</taxon>
        <taxon>Dothideomycetes incertae sedis</taxon>
        <taxon>Peltaster</taxon>
    </lineage>
</organism>
<dbReference type="Pfam" id="PF00366">
    <property type="entry name" value="Ribosomal_S17"/>
    <property type="match status" value="1"/>
</dbReference>
<dbReference type="Proteomes" id="UP000503462">
    <property type="component" value="Chromosome 1"/>
</dbReference>
<dbReference type="PANTHER" id="PTHR10744">
    <property type="entry name" value="40S RIBOSOMAL PROTEIN S11 FAMILY MEMBER"/>
    <property type="match status" value="1"/>
</dbReference>
<keyword evidence="6" id="KW-1185">Reference proteome</keyword>
<dbReference type="SUPFAM" id="SSF50249">
    <property type="entry name" value="Nucleic acid-binding proteins"/>
    <property type="match status" value="1"/>
</dbReference>
<dbReference type="GO" id="GO:1990904">
    <property type="term" value="C:ribonucleoprotein complex"/>
    <property type="evidence" value="ECO:0007669"/>
    <property type="project" value="UniProtKB-KW"/>
</dbReference>
<name>A0A6H0XMX3_9PEZI</name>
<evidence type="ECO:0000256" key="1">
    <source>
        <dbReference type="ARBA" id="ARBA00010254"/>
    </source>
</evidence>
<protein>
    <recommendedName>
        <fullName evidence="7">Ribosomal protein S17</fullName>
    </recommendedName>
</protein>
<dbReference type="OrthoDB" id="274752at2759"/>
<evidence type="ECO:0008006" key="7">
    <source>
        <dbReference type="Google" id="ProtNLM"/>
    </source>
</evidence>
<evidence type="ECO:0000313" key="5">
    <source>
        <dbReference type="EMBL" id="QIW95984.1"/>
    </source>
</evidence>
<dbReference type="InterPro" id="IPR000266">
    <property type="entry name" value="Ribosomal_uS17"/>
</dbReference>
<gene>
    <name evidence="5" type="ORF">AMS68_001502</name>
</gene>
<evidence type="ECO:0000256" key="3">
    <source>
        <dbReference type="ARBA" id="ARBA00023274"/>
    </source>
</evidence>
<keyword evidence="3" id="KW-0687">Ribonucleoprotein</keyword>
<dbReference type="EMBL" id="CP051139">
    <property type="protein sequence ID" value="QIW95984.1"/>
    <property type="molecule type" value="Genomic_DNA"/>
</dbReference>
<feature type="compositionally biased region" description="Low complexity" evidence="4">
    <location>
        <begin position="66"/>
        <end position="84"/>
    </location>
</feature>
<dbReference type="InterPro" id="IPR012340">
    <property type="entry name" value="NA-bd_OB-fold"/>
</dbReference>
<evidence type="ECO:0000313" key="6">
    <source>
        <dbReference type="Proteomes" id="UP000503462"/>
    </source>
</evidence>
<dbReference type="GO" id="GO:0005739">
    <property type="term" value="C:mitochondrion"/>
    <property type="evidence" value="ECO:0007669"/>
    <property type="project" value="TreeGrafter"/>
</dbReference>
<evidence type="ECO:0000256" key="2">
    <source>
        <dbReference type="ARBA" id="ARBA00022980"/>
    </source>
</evidence>
<dbReference type="CDD" id="cd00364">
    <property type="entry name" value="Ribosomal_uS17"/>
    <property type="match status" value="1"/>
</dbReference>
<dbReference type="PANTHER" id="PTHR10744:SF1">
    <property type="entry name" value="SMALL RIBOSOMAL SUBUNIT PROTEIN US17M"/>
    <property type="match status" value="1"/>
</dbReference>
<dbReference type="GO" id="GO:0006412">
    <property type="term" value="P:translation"/>
    <property type="evidence" value="ECO:0007669"/>
    <property type="project" value="InterPro"/>
</dbReference>
<dbReference type="GO" id="GO:0005840">
    <property type="term" value="C:ribosome"/>
    <property type="evidence" value="ECO:0007669"/>
    <property type="project" value="UniProtKB-KW"/>
</dbReference>